<proteinExistence type="predicted"/>
<sequence length="208" mass="22348">MAGSPISPHAGSAGRKGPEDLYATPPPWDIGRPQPAFRALADAGAIRGRVLDAGCGTGEHVLMSAGLGLDATGIDLATTALRAAEAKAHERDLTARFLSWDARQLAGLGEWFDTVLDCGLFHIFSAQDRGAYLDSLRSVVPPGGRCFMLCFSDQQPGDTWQRVHRVTQAEIETSFADGWRVDSIEPSTIDITTDPNSVRAWLTTATRI</sequence>
<evidence type="ECO:0000256" key="1">
    <source>
        <dbReference type="ARBA" id="ARBA00022603"/>
    </source>
</evidence>
<dbReference type="EMBL" id="JAFLRJ010000311">
    <property type="protein sequence ID" value="MBO0515649.1"/>
    <property type="molecule type" value="Genomic_DNA"/>
</dbReference>
<organism evidence="6 7">
    <name type="scientific">Streptomyces beijiangensis</name>
    <dbReference type="NCBI Taxonomy" id="163361"/>
    <lineage>
        <taxon>Bacteria</taxon>
        <taxon>Bacillati</taxon>
        <taxon>Actinomycetota</taxon>
        <taxon>Actinomycetes</taxon>
        <taxon>Kitasatosporales</taxon>
        <taxon>Streptomycetaceae</taxon>
        <taxon>Streptomyces</taxon>
    </lineage>
</organism>
<keyword evidence="2" id="KW-0808">Transferase</keyword>
<dbReference type="Gene3D" id="3.40.50.150">
    <property type="entry name" value="Vaccinia Virus protein VP39"/>
    <property type="match status" value="1"/>
</dbReference>
<dbReference type="PANTHER" id="PTHR43464">
    <property type="entry name" value="METHYLTRANSFERASE"/>
    <property type="match status" value="1"/>
</dbReference>
<keyword evidence="7" id="KW-1185">Reference proteome</keyword>
<dbReference type="CDD" id="cd02440">
    <property type="entry name" value="AdoMet_MTases"/>
    <property type="match status" value="1"/>
</dbReference>
<evidence type="ECO:0000313" key="7">
    <source>
        <dbReference type="Proteomes" id="UP000664167"/>
    </source>
</evidence>
<dbReference type="GO" id="GO:0008168">
    <property type="term" value="F:methyltransferase activity"/>
    <property type="evidence" value="ECO:0007669"/>
    <property type="project" value="UniProtKB-KW"/>
</dbReference>
<evidence type="ECO:0000256" key="4">
    <source>
        <dbReference type="SAM" id="MobiDB-lite"/>
    </source>
</evidence>
<dbReference type="Pfam" id="PF13649">
    <property type="entry name" value="Methyltransf_25"/>
    <property type="match status" value="1"/>
</dbReference>
<dbReference type="GO" id="GO:0032259">
    <property type="term" value="P:methylation"/>
    <property type="evidence" value="ECO:0007669"/>
    <property type="project" value="UniProtKB-KW"/>
</dbReference>
<name>A0A939FCL6_9ACTN</name>
<gene>
    <name evidence="6" type="ORF">J0695_28250</name>
</gene>
<dbReference type="AlphaFoldDB" id="A0A939FCL6"/>
<evidence type="ECO:0000259" key="5">
    <source>
        <dbReference type="Pfam" id="PF13649"/>
    </source>
</evidence>
<feature type="region of interest" description="Disordered" evidence="4">
    <location>
        <begin position="1"/>
        <end position="28"/>
    </location>
</feature>
<evidence type="ECO:0000256" key="2">
    <source>
        <dbReference type="ARBA" id="ARBA00022679"/>
    </source>
</evidence>
<evidence type="ECO:0000256" key="3">
    <source>
        <dbReference type="ARBA" id="ARBA00022691"/>
    </source>
</evidence>
<comment type="caution">
    <text evidence="6">The sequence shown here is derived from an EMBL/GenBank/DDBJ whole genome shotgun (WGS) entry which is preliminary data.</text>
</comment>
<reference evidence="6" key="1">
    <citation type="submission" date="2021-03" db="EMBL/GenBank/DDBJ databases">
        <title>Streptomyces poriferae sp. nov., a novel marine sponge-derived Actinobacteria species with anti-MRSA activity.</title>
        <authorList>
            <person name="Sandoval-Powers M."/>
            <person name="Kralova S."/>
            <person name="Nguyen G.-S."/>
            <person name="Fawwal D."/>
            <person name="Degnes K."/>
            <person name="Klinkenberg G."/>
            <person name="Sletta H."/>
            <person name="Wentzel A."/>
            <person name="Liles M.R."/>
        </authorList>
    </citation>
    <scope>NUCLEOTIDE SEQUENCE</scope>
    <source>
        <strain evidence="6">DSM 41794</strain>
    </source>
</reference>
<evidence type="ECO:0000313" key="6">
    <source>
        <dbReference type="EMBL" id="MBO0515649.1"/>
    </source>
</evidence>
<protein>
    <submittedName>
        <fullName evidence="6">Class I SAM-dependent methyltransferase</fullName>
    </submittedName>
</protein>
<dbReference type="RefSeq" id="WP_206966652.1">
    <property type="nucleotide sequence ID" value="NZ_BAAAJJ010000020.1"/>
</dbReference>
<dbReference type="PANTHER" id="PTHR43464:SF19">
    <property type="entry name" value="UBIQUINONE BIOSYNTHESIS O-METHYLTRANSFERASE, MITOCHONDRIAL"/>
    <property type="match status" value="1"/>
</dbReference>
<dbReference type="SUPFAM" id="SSF53335">
    <property type="entry name" value="S-adenosyl-L-methionine-dependent methyltransferases"/>
    <property type="match status" value="1"/>
</dbReference>
<keyword evidence="1 6" id="KW-0489">Methyltransferase</keyword>
<dbReference type="InterPro" id="IPR041698">
    <property type="entry name" value="Methyltransf_25"/>
</dbReference>
<dbReference type="Proteomes" id="UP000664167">
    <property type="component" value="Unassembled WGS sequence"/>
</dbReference>
<keyword evidence="3" id="KW-0949">S-adenosyl-L-methionine</keyword>
<accession>A0A939FCL6</accession>
<dbReference type="InterPro" id="IPR029063">
    <property type="entry name" value="SAM-dependent_MTases_sf"/>
</dbReference>
<feature type="domain" description="Methyltransferase" evidence="5">
    <location>
        <begin position="50"/>
        <end position="144"/>
    </location>
</feature>